<dbReference type="Pfam" id="PF00651">
    <property type="entry name" value="BTB"/>
    <property type="match status" value="1"/>
</dbReference>
<protein>
    <recommendedName>
        <fullName evidence="2">BTB domain-containing protein</fullName>
    </recommendedName>
</protein>
<accession>A0A8H4SYH9</accession>
<sequence length="425" mass="48340">MKTSLLVLAPKGDTELVLRRPNPHNGNKSDKEDPADHFAPEQKSGGEAETEITAIEETHDDSSSAPKLCNESNKDETTIDSSQQKSDGDSGIETTALEEFHDQSPAIHKLEDLRDVPPSTKDAQPIEVRFRVSSAHLMLASPMFKAMLDGPFSESTRNSQGLYEIKAFDWGAEALLILLDVIHGHHRSTPKTVSLEVLLEIAVLVDYYQCHEIIEPFAEMWIATFGEKTWEDYDDSCMPWLFISWVFGQEKFFNHMVATCIKFSKGPLRTHVPLPSTILDKLESRRQSLITLVLDNMYGLLESLWATNDDCSLNCSCIFLGSLMKQMRQHGFEIPRPKGQHALGKNVMGLRRFMADLNSPIWHEKVPPYHRFELHECSFKNKTQPWRDDMARTFMDGVRYENFKATTQSKLEDIPSREETPPEAQ</sequence>
<feature type="compositionally biased region" description="Basic and acidic residues" evidence="1">
    <location>
        <begin position="98"/>
        <end position="115"/>
    </location>
</feature>
<dbReference type="Gene3D" id="3.30.710.10">
    <property type="entry name" value="Potassium Channel Kv1.1, Chain A"/>
    <property type="match status" value="1"/>
</dbReference>
<organism evidence="3 4">
    <name type="scientific">Fusarium sarcochroum</name>
    <dbReference type="NCBI Taxonomy" id="1208366"/>
    <lineage>
        <taxon>Eukaryota</taxon>
        <taxon>Fungi</taxon>
        <taxon>Dikarya</taxon>
        <taxon>Ascomycota</taxon>
        <taxon>Pezizomycotina</taxon>
        <taxon>Sordariomycetes</taxon>
        <taxon>Hypocreomycetidae</taxon>
        <taxon>Hypocreales</taxon>
        <taxon>Nectriaceae</taxon>
        <taxon>Fusarium</taxon>
        <taxon>Fusarium lateritium species complex</taxon>
    </lineage>
</organism>
<dbReference type="Proteomes" id="UP000622797">
    <property type="component" value="Unassembled WGS sequence"/>
</dbReference>
<dbReference type="OrthoDB" id="5326346at2759"/>
<comment type="caution">
    <text evidence="3">The sequence shown here is derived from an EMBL/GenBank/DDBJ whole genome shotgun (WGS) entry which is preliminary data.</text>
</comment>
<feature type="compositionally biased region" description="Basic and acidic residues" evidence="1">
    <location>
        <begin position="27"/>
        <end position="46"/>
    </location>
</feature>
<dbReference type="EMBL" id="JABEXW010001084">
    <property type="protein sequence ID" value="KAF4947849.1"/>
    <property type="molecule type" value="Genomic_DNA"/>
</dbReference>
<evidence type="ECO:0000256" key="1">
    <source>
        <dbReference type="SAM" id="MobiDB-lite"/>
    </source>
</evidence>
<evidence type="ECO:0000313" key="4">
    <source>
        <dbReference type="Proteomes" id="UP000622797"/>
    </source>
</evidence>
<dbReference type="AlphaFoldDB" id="A0A8H4SYH9"/>
<dbReference type="InterPro" id="IPR000210">
    <property type="entry name" value="BTB/POZ_dom"/>
</dbReference>
<feature type="region of interest" description="Disordered" evidence="1">
    <location>
        <begin position="1"/>
        <end position="121"/>
    </location>
</feature>
<feature type="compositionally biased region" description="Low complexity" evidence="1">
    <location>
        <begin position="80"/>
        <end position="91"/>
    </location>
</feature>
<dbReference type="InterPro" id="IPR011333">
    <property type="entry name" value="SKP1/BTB/POZ_sf"/>
</dbReference>
<dbReference type="SUPFAM" id="SSF54695">
    <property type="entry name" value="POZ domain"/>
    <property type="match status" value="1"/>
</dbReference>
<evidence type="ECO:0000259" key="2">
    <source>
        <dbReference type="Pfam" id="PF00651"/>
    </source>
</evidence>
<evidence type="ECO:0000313" key="3">
    <source>
        <dbReference type="EMBL" id="KAF4947849.1"/>
    </source>
</evidence>
<proteinExistence type="predicted"/>
<reference evidence="3" key="1">
    <citation type="journal article" date="2020" name="BMC Genomics">
        <title>Correction to: Identification and distribution of gene clusters required for synthesis of sphingolipid metabolism inhibitors in diverse species of the filamentous fungus Fusarium.</title>
        <authorList>
            <person name="Kim H.S."/>
            <person name="Lohmar J.M."/>
            <person name="Busman M."/>
            <person name="Brown D.W."/>
            <person name="Naumann T.A."/>
            <person name="Divon H.H."/>
            <person name="Lysoe E."/>
            <person name="Uhlig S."/>
            <person name="Proctor R.H."/>
        </authorList>
    </citation>
    <scope>NUCLEOTIDE SEQUENCE</scope>
    <source>
        <strain evidence="3">NRRL 20472</strain>
    </source>
</reference>
<name>A0A8H4SYH9_9HYPO</name>
<gene>
    <name evidence="3" type="ORF">FSARC_13872</name>
</gene>
<feature type="domain" description="BTB" evidence="2">
    <location>
        <begin position="128"/>
        <end position="216"/>
    </location>
</feature>
<reference evidence="3" key="2">
    <citation type="submission" date="2020-05" db="EMBL/GenBank/DDBJ databases">
        <authorList>
            <person name="Kim H.-S."/>
            <person name="Proctor R.H."/>
            <person name="Brown D.W."/>
        </authorList>
    </citation>
    <scope>NUCLEOTIDE SEQUENCE</scope>
    <source>
        <strain evidence="3">NRRL 20472</strain>
    </source>
</reference>
<keyword evidence="4" id="KW-1185">Reference proteome</keyword>